<protein>
    <submittedName>
        <fullName evidence="1">Translation elongation factor-like protein</fullName>
    </submittedName>
</protein>
<dbReference type="GO" id="GO:0003746">
    <property type="term" value="F:translation elongation factor activity"/>
    <property type="evidence" value="ECO:0007669"/>
    <property type="project" value="UniProtKB-KW"/>
</dbReference>
<evidence type="ECO:0000313" key="1">
    <source>
        <dbReference type="EMBL" id="PIZ14438.1"/>
    </source>
</evidence>
<dbReference type="Gene3D" id="2.40.30.10">
    <property type="entry name" value="Translation factors"/>
    <property type="match status" value="1"/>
</dbReference>
<comment type="caution">
    <text evidence="1">The sequence shown here is derived from an EMBL/GenBank/DDBJ whole genome shotgun (WGS) entry which is preliminary data.</text>
</comment>
<gene>
    <name evidence="1" type="ORF">COY52_12670</name>
</gene>
<accession>A0A2M7S532</accession>
<name>A0A2M7S532_9BACT</name>
<sequence>MEEIEVGDVAHYFTKIGVAAIKITADSIKIGDTIHVKGHTSDFTQQIDSLQVEHAQVQVAKPGDIIGLKVKDPARVGDKVFKVIA</sequence>
<dbReference type="Proteomes" id="UP000229307">
    <property type="component" value="Unassembled WGS sequence"/>
</dbReference>
<reference evidence="2" key="1">
    <citation type="submission" date="2017-09" db="EMBL/GenBank/DDBJ databases">
        <title>Depth-based differentiation of microbial function through sediment-hosted aquifers and enrichment of novel symbionts in the deep terrestrial subsurface.</title>
        <authorList>
            <person name="Probst A.J."/>
            <person name="Ladd B."/>
            <person name="Jarett J.K."/>
            <person name="Geller-Mcgrath D.E."/>
            <person name="Sieber C.M.K."/>
            <person name="Emerson J.B."/>
            <person name="Anantharaman K."/>
            <person name="Thomas B.C."/>
            <person name="Malmstrom R."/>
            <person name="Stieglmeier M."/>
            <person name="Klingl A."/>
            <person name="Woyke T."/>
            <person name="Ryan C.M."/>
            <person name="Banfield J.F."/>
        </authorList>
    </citation>
    <scope>NUCLEOTIDE SEQUENCE [LARGE SCALE GENOMIC DNA]</scope>
</reference>
<dbReference type="AlphaFoldDB" id="A0A2M7S532"/>
<organism evidence="1 2">
    <name type="scientific">Candidatus Desantisbacteria bacterium CG_4_10_14_0_8_um_filter_48_22</name>
    <dbReference type="NCBI Taxonomy" id="1974543"/>
    <lineage>
        <taxon>Bacteria</taxon>
        <taxon>Candidatus Desantisiibacteriota</taxon>
    </lineage>
</organism>
<dbReference type="SUPFAM" id="SSF50447">
    <property type="entry name" value="Translation proteins"/>
    <property type="match status" value="1"/>
</dbReference>
<evidence type="ECO:0000313" key="2">
    <source>
        <dbReference type="Proteomes" id="UP000229307"/>
    </source>
</evidence>
<dbReference type="InterPro" id="IPR009000">
    <property type="entry name" value="Transl_B-barrel_sf"/>
</dbReference>
<dbReference type="EMBL" id="PFMR01000353">
    <property type="protein sequence ID" value="PIZ14438.1"/>
    <property type="molecule type" value="Genomic_DNA"/>
</dbReference>
<keyword evidence="1" id="KW-0251">Elongation factor</keyword>
<proteinExistence type="predicted"/>
<keyword evidence="1" id="KW-0648">Protein biosynthesis</keyword>